<dbReference type="EMBL" id="PUFI01000015">
    <property type="protein sequence ID" value="TDG67650.1"/>
    <property type="molecule type" value="Genomic_DNA"/>
</dbReference>
<evidence type="ECO:0000313" key="2">
    <source>
        <dbReference type="Proteomes" id="UP000295681"/>
    </source>
</evidence>
<proteinExistence type="predicted"/>
<protein>
    <submittedName>
        <fullName evidence="1">Uncharacterized protein</fullName>
    </submittedName>
</protein>
<evidence type="ECO:0000313" key="1">
    <source>
        <dbReference type="EMBL" id="TDG67650.1"/>
    </source>
</evidence>
<comment type="caution">
    <text evidence="1">The sequence shown here is derived from an EMBL/GenBank/DDBJ whole genome shotgun (WGS) entry which is preliminary data.</text>
</comment>
<gene>
    <name evidence="1" type="ORF">C5L23_001449</name>
</gene>
<dbReference type="Proteomes" id="UP000295681">
    <property type="component" value="Unassembled WGS sequence"/>
</dbReference>
<keyword evidence="2" id="KW-1185">Reference proteome</keyword>
<reference evidence="1 2" key="1">
    <citation type="journal article" date="2019" name="Appl. Microbiol. Biotechnol.">
        <title>Uncovering carbohydrate metabolism through a genotype-phenotype association study of 56 lactic acid bacteria genomes.</title>
        <authorList>
            <person name="Buron-Moles G."/>
            <person name="Chailyan A."/>
            <person name="Dolejs I."/>
            <person name="Forster J."/>
            <person name="Miks M.H."/>
        </authorList>
    </citation>
    <scope>NUCLEOTIDE SEQUENCE [LARGE SCALE GENOMIC DNA]</scope>
    <source>
        <strain evidence="1 2">ATCC 700006</strain>
    </source>
</reference>
<dbReference type="AlphaFoldDB" id="A0A4V6PJH1"/>
<sequence>MYLNEIYTRFDSNSFLVGDIAFNNDNEVVIQSIDSVGRHDSFRWIRKQDIVHVS</sequence>
<name>A0A4V6PJH1_9LACO</name>
<accession>A0A4V6PJH1</accession>
<organism evidence="1 2">
    <name type="scientific">Leuconostoc fallax</name>
    <dbReference type="NCBI Taxonomy" id="1251"/>
    <lineage>
        <taxon>Bacteria</taxon>
        <taxon>Bacillati</taxon>
        <taxon>Bacillota</taxon>
        <taxon>Bacilli</taxon>
        <taxon>Lactobacillales</taxon>
        <taxon>Lactobacillaceae</taxon>
        <taxon>Leuconostoc</taxon>
    </lineage>
</organism>